<keyword evidence="10" id="KW-1185">Reference proteome</keyword>
<feature type="chain" id="PRO_5015168439" description="chitinase" evidence="8">
    <location>
        <begin position="33"/>
        <end position="269"/>
    </location>
</feature>
<dbReference type="GO" id="GO:0005576">
    <property type="term" value="C:extracellular region"/>
    <property type="evidence" value="ECO:0007669"/>
    <property type="project" value="TreeGrafter"/>
</dbReference>
<dbReference type="EMBL" id="JXTB01000258">
    <property type="protein sequence ID" value="PON49602.1"/>
    <property type="molecule type" value="Genomic_DNA"/>
</dbReference>
<evidence type="ECO:0000256" key="1">
    <source>
        <dbReference type="ARBA" id="ARBA00000822"/>
    </source>
</evidence>
<sequence>MANKICSSLPHATFMLSLRLIILLALVSCSNAGCIVIYWGQNEAEGSLKDICYTGRFRFSQEFGDGNKPELNLAGHCDPASNSCQGVEPILSFFRGRRQERRRLHMEQLLERAVEFQALGDAVLDSVDFNIEQGEVTQYGTLARRLSRYSRTGKKVYLIATPQCPFPDQYLDDALSTGLFNYIWIQFYNNYCRNDDPNAFKAAWSRSIKAIAFHVGGSRRRKQLLVAVLSQPMFSFLKCCRSLRAHALSMEELCFGTSTIMTSLNVVPR</sequence>
<dbReference type="EC" id="3.2.1.14" evidence="2"/>
<evidence type="ECO:0000313" key="10">
    <source>
        <dbReference type="Proteomes" id="UP000237105"/>
    </source>
</evidence>
<dbReference type="PANTHER" id="PTHR45708:SF21">
    <property type="entry name" value="ACIDIC ENDOCHITINASE"/>
    <property type="match status" value="1"/>
</dbReference>
<keyword evidence="8" id="KW-0732">Signal</keyword>
<dbReference type="Proteomes" id="UP000237105">
    <property type="component" value="Unassembled WGS sequence"/>
</dbReference>
<evidence type="ECO:0000256" key="4">
    <source>
        <dbReference type="ARBA" id="ARBA00023024"/>
    </source>
</evidence>
<dbReference type="PANTHER" id="PTHR45708">
    <property type="entry name" value="ENDOCHITINASE"/>
    <property type="match status" value="1"/>
</dbReference>
<name>A0A2P5BLC0_PARAD</name>
<dbReference type="AlphaFoldDB" id="A0A2P5BLC0"/>
<keyword evidence="7" id="KW-0624">Polysaccharide degradation</keyword>
<evidence type="ECO:0000256" key="5">
    <source>
        <dbReference type="ARBA" id="ARBA00023277"/>
    </source>
</evidence>
<keyword evidence="5" id="KW-0119">Carbohydrate metabolism</keyword>
<evidence type="ECO:0000256" key="2">
    <source>
        <dbReference type="ARBA" id="ARBA00012729"/>
    </source>
</evidence>
<evidence type="ECO:0000313" key="9">
    <source>
        <dbReference type="EMBL" id="PON49602.1"/>
    </source>
</evidence>
<accession>A0A2P5BLC0</accession>
<comment type="caution">
    <text evidence="9">The sequence shown here is derived from an EMBL/GenBank/DDBJ whole genome shotgun (WGS) entry which is preliminary data.</text>
</comment>
<organism evidence="9 10">
    <name type="scientific">Parasponia andersonii</name>
    <name type="common">Sponia andersonii</name>
    <dbReference type="NCBI Taxonomy" id="3476"/>
    <lineage>
        <taxon>Eukaryota</taxon>
        <taxon>Viridiplantae</taxon>
        <taxon>Streptophyta</taxon>
        <taxon>Embryophyta</taxon>
        <taxon>Tracheophyta</taxon>
        <taxon>Spermatophyta</taxon>
        <taxon>Magnoliopsida</taxon>
        <taxon>eudicotyledons</taxon>
        <taxon>Gunneridae</taxon>
        <taxon>Pentapetalae</taxon>
        <taxon>rosids</taxon>
        <taxon>fabids</taxon>
        <taxon>Rosales</taxon>
        <taxon>Cannabaceae</taxon>
        <taxon>Parasponia</taxon>
    </lineage>
</organism>
<proteinExistence type="predicted"/>
<keyword evidence="6" id="KW-0326">Glycosidase</keyword>
<evidence type="ECO:0000256" key="3">
    <source>
        <dbReference type="ARBA" id="ARBA00022801"/>
    </source>
</evidence>
<reference evidence="10" key="1">
    <citation type="submission" date="2016-06" db="EMBL/GenBank/DDBJ databases">
        <title>Parallel loss of symbiosis genes in relatives of nitrogen-fixing non-legume Parasponia.</title>
        <authorList>
            <person name="Van Velzen R."/>
            <person name="Holmer R."/>
            <person name="Bu F."/>
            <person name="Rutten L."/>
            <person name="Van Zeijl A."/>
            <person name="Liu W."/>
            <person name="Santuari L."/>
            <person name="Cao Q."/>
            <person name="Sharma T."/>
            <person name="Shen D."/>
            <person name="Roswanjaya Y."/>
            <person name="Wardhani T."/>
            <person name="Kalhor M.S."/>
            <person name="Jansen J."/>
            <person name="Van den Hoogen J."/>
            <person name="Gungor B."/>
            <person name="Hartog M."/>
            <person name="Hontelez J."/>
            <person name="Verver J."/>
            <person name="Yang W.-C."/>
            <person name="Schijlen E."/>
            <person name="Repin R."/>
            <person name="Schilthuizen M."/>
            <person name="Schranz E."/>
            <person name="Heidstra R."/>
            <person name="Miyata K."/>
            <person name="Fedorova E."/>
            <person name="Kohlen W."/>
            <person name="Bisseling T."/>
            <person name="Smit S."/>
            <person name="Geurts R."/>
        </authorList>
    </citation>
    <scope>NUCLEOTIDE SEQUENCE [LARGE SCALE GENOMIC DNA]</scope>
    <source>
        <strain evidence="10">cv. WU1-14</strain>
    </source>
</reference>
<protein>
    <recommendedName>
        <fullName evidence="2">chitinase</fullName>
        <ecNumber evidence="2">3.2.1.14</ecNumber>
    </recommendedName>
</protein>
<dbReference type="InterPro" id="IPR017853">
    <property type="entry name" value="GH"/>
</dbReference>
<evidence type="ECO:0000256" key="8">
    <source>
        <dbReference type="SAM" id="SignalP"/>
    </source>
</evidence>
<evidence type="ECO:0000256" key="7">
    <source>
        <dbReference type="ARBA" id="ARBA00023326"/>
    </source>
</evidence>
<gene>
    <name evidence="9" type="ORF">PanWU01x14_229180</name>
</gene>
<dbReference type="SUPFAM" id="SSF51445">
    <property type="entry name" value="(Trans)glycosidases"/>
    <property type="match status" value="1"/>
</dbReference>
<feature type="signal peptide" evidence="8">
    <location>
        <begin position="1"/>
        <end position="32"/>
    </location>
</feature>
<evidence type="ECO:0000256" key="6">
    <source>
        <dbReference type="ARBA" id="ARBA00023295"/>
    </source>
</evidence>
<dbReference type="InterPro" id="IPR050542">
    <property type="entry name" value="Glycosyl_Hydrlase18_Chitinase"/>
</dbReference>
<dbReference type="STRING" id="3476.A0A2P5BLC0"/>
<dbReference type="Gene3D" id="3.20.20.80">
    <property type="entry name" value="Glycosidases"/>
    <property type="match status" value="2"/>
</dbReference>
<dbReference type="OrthoDB" id="6020543at2759"/>
<comment type="catalytic activity">
    <reaction evidence="1">
        <text>Random endo-hydrolysis of N-acetyl-beta-D-glucosaminide (1-&gt;4)-beta-linkages in chitin and chitodextrins.</text>
        <dbReference type="EC" id="3.2.1.14"/>
    </reaction>
</comment>
<dbReference type="GO" id="GO:0004568">
    <property type="term" value="F:chitinase activity"/>
    <property type="evidence" value="ECO:0007669"/>
    <property type="project" value="TreeGrafter"/>
</dbReference>
<keyword evidence="4" id="KW-0146">Chitin degradation</keyword>
<keyword evidence="3" id="KW-0378">Hydrolase</keyword>